<keyword evidence="3" id="KW-1185">Reference proteome</keyword>
<evidence type="ECO:0000259" key="1">
    <source>
        <dbReference type="Pfam" id="PF12804"/>
    </source>
</evidence>
<dbReference type="Gene3D" id="3.90.550.10">
    <property type="entry name" value="Spore Coat Polysaccharide Biosynthesis Protein SpsA, Chain A"/>
    <property type="match status" value="1"/>
</dbReference>
<comment type="caution">
    <text evidence="2">The sequence shown here is derived from an EMBL/GenBank/DDBJ whole genome shotgun (WGS) entry which is preliminary data.</text>
</comment>
<proteinExistence type="predicted"/>
<dbReference type="InterPro" id="IPR025877">
    <property type="entry name" value="MobA-like_NTP_Trfase"/>
</dbReference>
<accession>A0ABP8AC09</accession>
<reference evidence="3" key="1">
    <citation type="journal article" date="2019" name="Int. J. Syst. Evol. Microbiol.">
        <title>The Global Catalogue of Microorganisms (GCM) 10K type strain sequencing project: providing services to taxonomists for standard genome sequencing and annotation.</title>
        <authorList>
            <consortium name="The Broad Institute Genomics Platform"/>
            <consortium name="The Broad Institute Genome Sequencing Center for Infectious Disease"/>
            <person name="Wu L."/>
            <person name="Ma J."/>
        </authorList>
    </citation>
    <scope>NUCLEOTIDE SEQUENCE [LARGE SCALE GENOMIC DNA]</scope>
    <source>
        <strain evidence="3">JCM 17591</strain>
    </source>
</reference>
<protein>
    <submittedName>
        <fullName evidence="2">NTP transferase domain-containing protein</fullName>
    </submittedName>
</protein>
<name>A0ABP8AC09_9MICO</name>
<evidence type="ECO:0000313" key="2">
    <source>
        <dbReference type="EMBL" id="GAA4181508.1"/>
    </source>
</evidence>
<dbReference type="PANTHER" id="PTHR43777">
    <property type="entry name" value="MOLYBDENUM COFACTOR CYTIDYLYLTRANSFERASE"/>
    <property type="match status" value="1"/>
</dbReference>
<feature type="domain" description="MobA-like NTP transferase" evidence="1">
    <location>
        <begin position="10"/>
        <end position="167"/>
    </location>
</feature>
<dbReference type="GO" id="GO:0016740">
    <property type="term" value="F:transferase activity"/>
    <property type="evidence" value="ECO:0007669"/>
    <property type="project" value="UniProtKB-KW"/>
</dbReference>
<dbReference type="SUPFAM" id="SSF53448">
    <property type="entry name" value="Nucleotide-diphospho-sugar transferases"/>
    <property type="match status" value="1"/>
</dbReference>
<dbReference type="Proteomes" id="UP001501079">
    <property type="component" value="Unassembled WGS sequence"/>
</dbReference>
<dbReference type="Pfam" id="PF12804">
    <property type="entry name" value="NTP_transf_3"/>
    <property type="match status" value="1"/>
</dbReference>
<keyword evidence="2" id="KW-0808">Transferase</keyword>
<dbReference type="RefSeq" id="WP_344757231.1">
    <property type="nucleotide sequence ID" value="NZ_BAABBW010000007.1"/>
</dbReference>
<gene>
    <name evidence="2" type="ORF">GCM10022287_36860</name>
</gene>
<dbReference type="PANTHER" id="PTHR43777:SF1">
    <property type="entry name" value="MOLYBDENUM COFACTOR CYTIDYLYLTRANSFERASE"/>
    <property type="match status" value="1"/>
</dbReference>
<sequence>MPPRDARFAALVLAAGGSSRLGRPKQLLPYGDGLLLDAVLDLARGVPFEQRILALGGYADEVRAAVDTGGFELVLNDDYTSGCSSSIAAAVRAVHDDVDGAVMLLGDQPGVRAETIAAVLEGRGAAPIAVTRYDDGIGHPFVLSRATFPALGMLRGDRGVWKLVDRLGAAVARVRVPGPVPRDVDDEEDYRALLAASL</sequence>
<dbReference type="InterPro" id="IPR029044">
    <property type="entry name" value="Nucleotide-diphossugar_trans"/>
</dbReference>
<dbReference type="CDD" id="cd04182">
    <property type="entry name" value="GT_2_like_f"/>
    <property type="match status" value="1"/>
</dbReference>
<evidence type="ECO:0000313" key="3">
    <source>
        <dbReference type="Proteomes" id="UP001501079"/>
    </source>
</evidence>
<dbReference type="EMBL" id="BAABBW010000007">
    <property type="protein sequence ID" value="GAA4181508.1"/>
    <property type="molecule type" value="Genomic_DNA"/>
</dbReference>
<organism evidence="2 3">
    <name type="scientific">Gryllotalpicola koreensis</name>
    <dbReference type="NCBI Taxonomy" id="993086"/>
    <lineage>
        <taxon>Bacteria</taxon>
        <taxon>Bacillati</taxon>
        <taxon>Actinomycetota</taxon>
        <taxon>Actinomycetes</taxon>
        <taxon>Micrococcales</taxon>
        <taxon>Microbacteriaceae</taxon>
        <taxon>Gryllotalpicola</taxon>
    </lineage>
</organism>